<feature type="signal peptide" evidence="1">
    <location>
        <begin position="1"/>
        <end position="18"/>
    </location>
</feature>
<organism evidence="3 4">
    <name type="scientific">Terriglobus aquaticus</name>
    <dbReference type="NCBI Taxonomy" id="940139"/>
    <lineage>
        <taxon>Bacteria</taxon>
        <taxon>Pseudomonadati</taxon>
        <taxon>Acidobacteriota</taxon>
        <taxon>Terriglobia</taxon>
        <taxon>Terriglobales</taxon>
        <taxon>Acidobacteriaceae</taxon>
        <taxon>Terriglobus</taxon>
    </lineage>
</organism>
<proteinExistence type="predicted"/>
<dbReference type="Pfam" id="PF13372">
    <property type="entry name" value="Alginate_exp"/>
    <property type="match status" value="1"/>
</dbReference>
<evidence type="ECO:0000313" key="4">
    <source>
        <dbReference type="Proteomes" id="UP001634747"/>
    </source>
</evidence>
<feature type="domain" description="Alginate export" evidence="2">
    <location>
        <begin position="179"/>
        <end position="465"/>
    </location>
</feature>
<keyword evidence="4" id="KW-1185">Reference proteome</keyword>
<accession>A0ABW9KJT3</accession>
<protein>
    <submittedName>
        <fullName evidence="3">Alginate export family protein</fullName>
    </submittedName>
</protein>
<comment type="caution">
    <text evidence="3">The sequence shown here is derived from an EMBL/GenBank/DDBJ whole genome shotgun (WGS) entry which is preliminary data.</text>
</comment>
<gene>
    <name evidence="3" type="ORF">ACK2TP_03215</name>
</gene>
<keyword evidence="1" id="KW-0732">Signal</keyword>
<sequence length="498" mass="54859">MTLLRSLLLACIPAAISAAQSPVPDTRPQTPVLPANAPAGKPVVNVLLRERGNATQWFGALPNPETYGHGDSLLRLSLAQRLQRLDWQLEMSNSAELALPTDAVSPVSAQGQLGLGGTYFASNSNNNFPAAVSFKTGFARFHFHNDKGLFRLGRFEFLDGAETTPKNTALNWVQTNRIAQRLIGNFGFSNGQRSLDGVDLKIGGTNWDVTAMGARADQGVFKMNANEELNVDVQYLAYTRYLAKQRVQFRTFGLGYHDGRTGLTKTDNRTAAARALDHKNIRIGSFGGDLIAALPVGRQTFDLLAWGVGQTGRWGLLDHKAGAVAVEGGLRLETVRTKPWLRGGFLRSTGDNNNTDGTHNTFFQVLPTPRNYARYPFFNMMNSKDEFVQLIDKPAARLDLRTDLHFLQLTAPSDFWYQGGGAYDNKAFGYIGRPGNNHGSFTSLYDISADVALTKQFTFTTYYAHAFGKTVIKSIYPIQTGSNYGYIELLYHGSHSLR</sequence>
<name>A0ABW9KJT3_9BACT</name>
<dbReference type="InterPro" id="IPR025388">
    <property type="entry name" value="Alginate_export_dom"/>
</dbReference>
<reference evidence="3 4" key="1">
    <citation type="submission" date="2024-12" db="EMBL/GenBank/DDBJ databases">
        <authorList>
            <person name="Lee Y."/>
        </authorList>
    </citation>
    <scope>NUCLEOTIDE SEQUENCE [LARGE SCALE GENOMIC DNA]</scope>
    <source>
        <strain evidence="3 4">03SUJ4</strain>
    </source>
</reference>
<evidence type="ECO:0000259" key="2">
    <source>
        <dbReference type="Pfam" id="PF13372"/>
    </source>
</evidence>
<feature type="chain" id="PRO_5045184740" evidence="1">
    <location>
        <begin position="19"/>
        <end position="498"/>
    </location>
</feature>
<dbReference type="EMBL" id="JBJYXY010000001">
    <property type="protein sequence ID" value="MFN2974760.1"/>
    <property type="molecule type" value="Genomic_DNA"/>
</dbReference>
<evidence type="ECO:0000256" key="1">
    <source>
        <dbReference type="SAM" id="SignalP"/>
    </source>
</evidence>
<dbReference type="RefSeq" id="WP_263413685.1">
    <property type="nucleotide sequence ID" value="NZ_BAABBH010000001.1"/>
</dbReference>
<dbReference type="Proteomes" id="UP001634747">
    <property type="component" value="Unassembled WGS sequence"/>
</dbReference>
<evidence type="ECO:0000313" key="3">
    <source>
        <dbReference type="EMBL" id="MFN2974760.1"/>
    </source>
</evidence>